<organism evidence="1">
    <name type="scientific">Pyricularia oryzae (strain Y34)</name>
    <name type="common">Rice blast fungus</name>
    <name type="synonym">Magnaporthe oryzae</name>
    <dbReference type="NCBI Taxonomy" id="1143189"/>
    <lineage>
        <taxon>Eukaryota</taxon>
        <taxon>Fungi</taxon>
        <taxon>Dikarya</taxon>
        <taxon>Ascomycota</taxon>
        <taxon>Pezizomycotina</taxon>
        <taxon>Sordariomycetes</taxon>
        <taxon>Sordariomycetidae</taxon>
        <taxon>Magnaporthales</taxon>
        <taxon>Pyriculariaceae</taxon>
        <taxon>Pyricularia</taxon>
    </lineage>
</organism>
<evidence type="ECO:0008006" key="2">
    <source>
        <dbReference type="Google" id="ProtNLM"/>
    </source>
</evidence>
<accession>A0AA97PFA4</accession>
<name>A0AA97PFA4_PYRO3</name>
<reference evidence="1" key="1">
    <citation type="journal article" date="2012" name="PLoS Genet.">
        <title>Comparative analysis of the genomes of two field isolates of the rice blast fungus Magnaporthe oryzae.</title>
        <authorList>
            <person name="Xue M."/>
            <person name="Yang J."/>
            <person name="Li Z."/>
            <person name="Hu S."/>
            <person name="Yao N."/>
            <person name="Dean R.A."/>
            <person name="Zhao W."/>
            <person name="Shen M."/>
            <person name="Zhang H."/>
            <person name="Li C."/>
            <person name="Liu L."/>
            <person name="Cao L."/>
            <person name="Xu X."/>
            <person name="Xing Y."/>
            <person name="Hsiang T."/>
            <person name="Zhang Z."/>
            <person name="Xu J.R."/>
            <person name="Peng Y.L."/>
        </authorList>
    </citation>
    <scope>NUCLEOTIDE SEQUENCE</scope>
    <source>
        <strain evidence="1">Y34</strain>
    </source>
</reference>
<gene>
    <name evidence="1" type="ORF">OOU_Y34scaffold01158g3</name>
</gene>
<dbReference type="InterPro" id="IPR036047">
    <property type="entry name" value="F-box-like_dom_sf"/>
</dbReference>
<dbReference type="CDD" id="cd09917">
    <property type="entry name" value="F-box_SF"/>
    <property type="match status" value="1"/>
</dbReference>
<proteinExistence type="predicted"/>
<dbReference type="EMBL" id="JH793614">
    <property type="protein sequence ID" value="ELQ32446.1"/>
    <property type="molecule type" value="Genomic_DNA"/>
</dbReference>
<dbReference type="Proteomes" id="UP000011086">
    <property type="component" value="Unassembled WGS sequence"/>
</dbReference>
<protein>
    <recommendedName>
        <fullName evidence="2">F-box domain-containing protein</fullName>
    </recommendedName>
</protein>
<evidence type="ECO:0000313" key="1">
    <source>
        <dbReference type="EMBL" id="ELQ32446.1"/>
    </source>
</evidence>
<sequence>MQPNLKQKQYELVTMARSIIVRMSTLATLTPELLLQVFAALDLRSRIRLSSTCSRLRHVGVNQVGIFEILSFTWAKQHVADSALLVAQTYGGMVRTLRVIHQSPPCFYPAGGDVHKCYRGKPGPELPGMSASSMSLLHGWGSDAPLLPRVDSLVVEFPGIYPDGEEGPDAEINCELRELYSDYIYNDRHPIKCNNAYIDAMLQALVDGHYAKSAAIKSLRIVNLPPHNSVFFDSANWHRFLGGLNHLDLGLYGWGDRVGPTTINRQACYLDFVADLDKIIFNHLPRVTKLGFHITEHAPLDEPLPWKPTATPLLEELELTNVDVNANLLAFLTSWSKTANRPLSLILNSAAADSQLRWGDPEYLTWEAFFDGLVEEDVRFSKFEGTMRQVKMTDARPDFTDRMAANPRLLVFSYGQLDDKYRDWMDDPEMTMDAFLLGRDQASYERFMAKVGHKRE</sequence>
<dbReference type="SUPFAM" id="SSF81383">
    <property type="entry name" value="F-box domain"/>
    <property type="match status" value="1"/>
</dbReference>
<dbReference type="AlphaFoldDB" id="A0AA97PFA4"/>